<reference evidence="2 3" key="1">
    <citation type="submission" date="2015-03" db="EMBL/GenBank/DDBJ databases">
        <title>RNA-seq based gene annotation and comparative genomics of four Zymoseptoria species reveal species-specific pathogenicity related genes and transposable element activity.</title>
        <authorList>
            <person name="Grandaubert J."/>
            <person name="Bhattacharyya A."/>
            <person name="Stukenbrock E.H."/>
        </authorList>
    </citation>
    <scope>NUCLEOTIDE SEQUENCE [LARGE SCALE GENOMIC DNA]</scope>
    <source>
        <strain evidence="2 3">Zb18110</strain>
    </source>
</reference>
<evidence type="ECO:0000313" key="2">
    <source>
        <dbReference type="EMBL" id="KJX99939.1"/>
    </source>
</evidence>
<organism evidence="2 3">
    <name type="scientific">Zymoseptoria brevis</name>
    <dbReference type="NCBI Taxonomy" id="1047168"/>
    <lineage>
        <taxon>Eukaryota</taxon>
        <taxon>Fungi</taxon>
        <taxon>Dikarya</taxon>
        <taxon>Ascomycota</taxon>
        <taxon>Pezizomycotina</taxon>
        <taxon>Dothideomycetes</taxon>
        <taxon>Dothideomycetidae</taxon>
        <taxon>Mycosphaerellales</taxon>
        <taxon>Mycosphaerellaceae</taxon>
        <taxon>Zymoseptoria</taxon>
    </lineage>
</organism>
<dbReference type="EMBL" id="LAFY01000339">
    <property type="protein sequence ID" value="KJX99939.1"/>
    <property type="molecule type" value="Genomic_DNA"/>
</dbReference>
<sequence>MVRKRPAEDSADGTITTSTEDLYSNNDTTSTSSTTLSERPTKRLRHSLAIDDLFNSSSSLYISSSTSNSNSPTDPPTPIWTAANKISQPLSKLLPLRQRSWYASIFSPSPTSPSLPILDSTQPAYDRHPIPSETCSSGGETQGIATYILPSGQPIPLPRSYTTSALLAAKSCRGGISEIVYDASFADEESGWRLDNGYSSTGTVNTEYQKRDDGNEAEEVYGHRPVRLDGGRMSASEKVFATYGLVERILFKGGEGGEVVRRMGGVSRAFRHVVKRSVGVRRRVDGSSWL</sequence>
<dbReference type="Proteomes" id="UP000033647">
    <property type="component" value="Unassembled WGS sequence"/>
</dbReference>
<feature type="region of interest" description="Disordered" evidence="1">
    <location>
        <begin position="1"/>
        <end position="42"/>
    </location>
</feature>
<evidence type="ECO:0000313" key="3">
    <source>
        <dbReference type="Proteomes" id="UP000033647"/>
    </source>
</evidence>
<name>A0A0F4GR84_9PEZI</name>
<keyword evidence="3" id="KW-1185">Reference proteome</keyword>
<evidence type="ECO:0000256" key="1">
    <source>
        <dbReference type="SAM" id="MobiDB-lite"/>
    </source>
</evidence>
<proteinExistence type="predicted"/>
<comment type="caution">
    <text evidence="2">The sequence shown here is derived from an EMBL/GenBank/DDBJ whole genome shotgun (WGS) entry which is preliminary data.</text>
</comment>
<dbReference type="AlphaFoldDB" id="A0A0F4GR84"/>
<protein>
    <submittedName>
        <fullName evidence="2">Uncharacterized protein</fullName>
    </submittedName>
</protein>
<feature type="compositionally biased region" description="Low complexity" evidence="1">
    <location>
        <begin position="21"/>
        <end position="37"/>
    </location>
</feature>
<accession>A0A0F4GR84</accession>
<gene>
    <name evidence="2" type="ORF">TI39_contig347g00019</name>
</gene>